<name>A0A6L6YHP7_9BURK</name>
<evidence type="ECO:0000256" key="1">
    <source>
        <dbReference type="ARBA" id="ARBA00009437"/>
    </source>
</evidence>
<reference evidence="6 7" key="1">
    <citation type="submission" date="2019-12" db="EMBL/GenBank/DDBJ databases">
        <title>Microbes associate with the intestines of laboratory mice.</title>
        <authorList>
            <person name="Navarre W."/>
            <person name="Wong E."/>
        </authorList>
    </citation>
    <scope>NUCLEOTIDE SEQUENCE [LARGE SCALE GENOMIC DNA]</scope>
    <source>
        <strain evidence="6 7">NM82_D38</strain>
    </source>
</reference>
<proteinExistence type="inferred from homology"/>
<evidence type="ECO:0000256" key="4">
    <source>
        <dbReference type="ARBA" id="ARBA00023163"/>
    </source>
</evidence>
<dbReference type="SUPFAM" id="SSF46785">
    <property type="entry name" value="Winged helix' DNA-binding domain"/>
    <property type="match status" value="1"/>
</dbReference>
<dbReference type="RefSeq" id="WP_160335583.1">
    <property type="nucleotide sequence ID" value="NZ_CALPCR010000006.1"/>
</dbReference>
<keyword evidence="2" id="KW-0805">Transcription regulation</keyword>
<dbReference type="Gene3D" id="3.40.190.290">
    <property type="match status" value="1"/>
</dbReference>
<gene>
    <name evidence="6" type="ORF">E5987_08035</name>
</gene>
<dbReference type="InterPro" id="IPR036390">
    <property type="entry name" value="WH_DNA-bd_sf"/>
</dbReference>
<dbReference type="InterPro" id="IPR036388">
    <property type="entry name" value="WH-like_DNA-bd_sf"/>
</dbReference>
<evidence type="ECO:0000256" key="3">
    <source>
        <dbReference type="ARBA" id="ARBA00023125"/>
    </source>
</evidence>
<dbReference type="InterPro" id="IPR005119">
    <property type="entry name" value="LysR_subst-bd"/>
</dbReference>
<dbReference type="PANTHER" id="PTHR30537:SF21">
    <property type="entry name" value="HTH-TYPE TRANSCRIPTIONAL REGULATOR SINR-RELATED"/>
    <property type="match status" value="1"/>
</dbReference>
<evidence type="ECO:0000256" key="2">
    <source>
        <dbReference type="ARBA" id="ARBA00023015"/>
    </source>
</evidence>
<dbReference type="PANTHER" id="PTHR30537">
    <property type="entry name" value="HTH-TYPE TRANSCRIPTIONAL REGULATOR"/>
    <property type="match status" value="1"/>
</dbReference>
<accession>A0A6L6YHP7</accession>
<evidence type="ECO:0000259" key="5">
    <source>
        <dbReference type="PROSITE" id="PS50931"/>
    </source>
</evidence>
<keyword evidence="7" id="KW-1185">Reference proteome</keyword>
<sequence>MRNLENLQAWEAFLHTAKSGNISQTALLMDLDIAKVSRLISGLEKELGYALLQKNCRPFKPTRKGAQLVSVATPLVRGFRQMIEFSEGTAQKQLFRISSPIEIAQEFYSEKLLAYSRTHPSVQFEIIPEHSANALLRGEADLAVVNQWPTDTTNLIIRPFMQTATPVLCTPEYIRRFGLPKSPSDLVRHTGLLLKTANRHNTQFLYKGGEESGILKWKTLFLSHDQLTLKRLLLNHQGITVDLYFGHVLEEIKRGDIVPILPGWEREPWVMAMVTRQDQELQNAELKNFALWWNKSEASSALERVFNGRKIIDEAVRRMTDELLT</sequence>
<comment type="caution">
    <text evidence="6">The sequence shown here is derived from an EMBL/GenBank/DDBJ whole genome shotgun (WGS) entry which is preliminary data.</text>
</comment>
<keyword evidence="4" id="KW-0804">Transcription</keyword>
<organism evidence="6 7">
    <name type="scientific">Parasutterella muris</name>
    <dbReference type="NCBI Taxonomy" id="2565572"/>
    <lineage>
        <taxon>Bacteria</taxon>
        <taxon>Pseudomonadati</taxon>
        <taxon>Pseudomonadota</taxon>
        <taxon>Betaproteobacteria</taxon>
        <taxon>Burkholderiales</taxon>
        <taxon>Sutterellaceae</taxon>
        <taxon>Parasutterella</taxon>
    </lineage>
</organism>
<evidence type="ECO:0000313" key="7">
    <source>
        <dbReference type="Proteomes" id="UP000472580"/>
    </source>
</evidence>
<comment type="similarity">
    <text evidence="1">Belongs to the LysR transcriptional regulatory family.</text>
</comment>
<dbReference type="InterPro" id="IPR058163">
    <property type="entry name" value="LysR-type_TF_proteobact-type"/>
</dbReference>
<evidence type="ECO:0000313" key="6">
    <source>
        <dbReference type="EMBL" id="MVX57156.1"/>
    </source>
</evidence>
<dbReference type="OrthoDB" id="9080899at2"/>
<dbReference type="InterPro" id="IPR000847">
    <property type="entry name" value="LysR_HTH_N"/>
</dbReference>
<dbReference type="Pfam" id="PF00126">
    <property type="entry name" value="HTH_1"/>
    <property type="match status" value="1"/>
</dbReference>
<dbReference type="AlphaFoldDB" id="A0A6L6YHP7"/>
<dbReference type="SUPFAM" id="SSF53850">
    <property type="entry name" value="Periplasmic binding protein-like II"/>
    <property type="match status" value="1"/>
</dbReference>
<dbReference type="GO" id="GO:0006351">
    <property type="term" value="P:DNA-templated transcription"/>
    <property type="evidence" value="ECO:0007669"/>
    <property type="project" value="TreeGrafter"/>
</dbReference>
<keyword evidence="3" id="KW-0238">DNA-binding</keyword>
<dbReference type="EMBL" id="WSRP01000023">
    <property type="protein sequence ID" value="MVX57156.1"/>
    <property type="molecule type" value="Genomic_DNA"/>
</dbReference>
<dbReference type="Proteomes" id="UP000472580">
    <property type="component" value="Unassembled WGS sequence"/>
</dbReference>
<dbReference type="GO" id="GO:0043565">
    <property type="term" value="F:sequence-specific DNA binding"/>
    <property type="evidence" value="ECO:0007669"/>
    <property type="project" value="TreeGrafter"/>
</dbReference>
<feature type="domain" description="HTH lysR-type" evidence="5">
    <location>
        <begin position="5"/>
        <end position="62"/>
    </location>
</feature>
<dbReference type="GO" id="GO:0003700">
    <property type="term" value="F:DNA-binding transcription factor activity"/>
    <property type="evidence" value="ECO:0007669"/>
    <property type="project" value="InterPro"/>
</dbReference>
<dbReference type="Gene3D" id="1.10.10.10">
    <property type="entry name" value="Winged helix-like DNA-binding domain superfamily/Winged helix DNA-binding domain"/>
    <property type="match status" value="1"/>
</dbReference>
<dbReference type="PROSITE" id="PS50931">
    <property type="entry name" value="HTH_LYSR"/>
    <property type="match status" value="1"/>
</dbReference>
<dbReference type="Pfam" id="PF03466">
    <property type="entry name" value="LysR_substrate"/>
    <property type="match status" value="1"/>
</dbReference>
<protein>
    <submittedName>
        <fullName evidence="6">LysR family transcriptional regulator</fullName>
    </submittedName>
</protein>